<evidence type="ECO:0000256" key="1">
    <source>
        <dbReference type="SAM" id="Coils"/>
    </source>
</evidence>
<keyword evidence="1" id="KW-0175">Coiled coil</keyword>
<dbReference type="EMBL" id="RXIC02000021">
    <property type="protein sequence ID" value="KAB1220695.1"/>
    <property type="molecule type" value="Genomic_DNA"/>
</dbReference>
<dbReference type="Proteomes" id="UP000516437">
    <property type="component" value="Chromosome 3"/>
</dbReference>
<evidence type="ECO:0000313" key="4">
    <source>
        <dbReference type="Proteomes" id="UP000516437"/>
    </source>
</evidence>
<feature type="coiled-coil region" evidence="1">
    <location>
        <begin position="203"/>
        <end position="265"/>
    </location>
</feature>
<feature type="region of interest" description="Disordered" evidence="2">
    <location>
        <begin position="380"/>
        <end position="412"/>
    </location>
</feature>
<dbReference type="AlphaFoldDB" id="A0A6A1W6C7"/>
<comment type="caution">
    <text evidence="3">The sequence shown here is derived from an EMBL/GenBank/DDBJ whole genome shotgun (WGS) entry which is preliminary data.</text>
</comment>
<keyword evidence="4" id="KW-1185">Reference proteome</keyword>
<evidence type="ECO:0000313" key="3">
    <source>
        <dbReference type="EMBL" id="KAB1220695.1"/>
    </source>
</evidence>
<name>A0A6A1W6C7_9ROSI</name>
<accession>A0A6A1W6C7</accession>
<organism evidence="3 4">
    <name type="scientific">Morella rubra</name>
    <name type="common">Chinese bayberry</name>
    <dbReference type="NCBI Taxonomy" id="262757"/>
    <lineage>
        <taxon>Eukaryota</taxon>
        <taxon>Viridiplantae</taxon>
        <taxon>Streptophyta</taxon>
        <taxon>Embryophyta</taxon>
        <taxon>Tracheophyta</taxon>
        <taxon>Spermatophyta</taxon>
        <taxon>Magnoliopsida</taxon>
        <taxon>eudicotyledons</taxon>
        <taxon>Gunneridae</taxon>
        <taxon>Pentapetalae</taxon>
        <taxon>rosids</taxon>
        <taxon>fabids</taxon>
        <taxon>Fagales</taxon>
        <taxon>Myricaceae</taxon>
        <taxon>Morella</taxon>
    </lineage>
</organism>
<reference evidence="3 4" key="1">
    <citation type="journal article" date="2019" name="Plant Biotechnol. J.">
        <title>The red bayberry genome and genetic basis of sex determination.</title>
        <authorList>
            <person name="Jia H.M."/>
            <person name="Jia H.J."/>
            <person name="Cai Q.L."/>
            <person name="Wang Y."/>
            <person name="Zhao H.B."/>
            <person name="Yang W.F."/>
            <person name="Wang G.Y."/>
            <person name="Li Y.H."/>
            <person name="Zhan D.L."/>
            <person name="Shen Y.T."/>
            <person name="Niu Q.F."/>
            <person name="Chang L."/>
            <person name="Qiu J."/>
            <person name="Zhao L."/>
            <person name="Xie H.B."/>
            <person name="Fu W.Y."/>
            <person name="Jin J."/>
            <person name="Li X.W."/>
            <person name="Jiao Y."/>
            <person name="Zhou C.C."/>
            <person name="Tu T."/>
            <person name="Chai C.Y."/>
            <person name="Gao J.L."/>
            <person name="Fan L.J."/>
            <person name="van de Weg E."/>
            <person name="Wang J.Y."/>
            <person name="Gao Z.S."/>
        </authorList>
    </citation>
    <scope>NUCLEOTIDE SEQUENCE [LARGE SCALE GENOMIC DNA]</scope>
    <source>
        <tissue evidence="3">Leaves</tissue>
    </source>
</reference>
<evidence type="ECO:0000256" key="2">
    <source>
        <dbReference type="SAM" id="MobiDB-lite"/>
    </source>
</evidence>
<feature type="region of interest" description="Disordered" evidence="2">
    <location>
        <begin position="277"/>
        <end position="321"/>
    </location>
</feature>
<sequence>MRVPDKNESILSSIPKEFAFYLDFLVAEFRFPFPEEVKRILKFLSLAPLSIGPQWVGWRAAPVIKDAEPIYNTWDIPSTAGSTKILRKKFSESLFDNPTTCPKELRATSSEDDPQLKTKDLQEVSTQSKRKSPEPSVDEPSAKRKHKDFSSKQGLDTATLKIRKDKGPNIIIPKGLPERSLDLVCVSLSHELTQQKTSSVLSFLQLNQELLREKQEVLKLRKQVESLSKRCESQEQELQKYATEAQEAMARAEKQSAELKAAKRVLIKSLSAKLKDMSRRPLPSGKQSIEPSKDAVQKTGIPHPSHIESTHGIDPSPVHGARDLAGSNEYIHTVHAGLHSCWLSLAKFRPSPVWTDLVLFLGLPANLGIMHFRHQSGDFSASSSDFPSVRRPSGINPATSRHQPGDPSASVQ</sequence>
<proteinExistence type="predicted"/>
<gene>
    <name evidence="3" type="ORF">CJ030_MR3G009355</name>
</gene>
<protein>
    <submittedName>
        <fullName evidence="3">Uncharacterized protein</fullName>
    </submittedName>
</protein>
<feature type="region of interest" description="Disordered" evidence="2">
    <location>
        <begin position="100"/>
        <end position="159"/>
    </location>
</feature>